<accession>A0A8S9ZUP4</accession>
<evidence type="ECO:0000313" key="2">
    <source>
        <dbReference type="EMBL" id="KAF7637309.1"/>
    </source>
</evidence>
<dbReference type="EMBL" id="JABEBT010000021">
    <property type="protein sequence ID" value="KAF7637309.1"/>
    <property type="molecule type" value="Genomic_DNA"/>
</dbReference>
<feature type="chain" id="PRO_5035902378" evidence="1">
    <location>
        <begin position="25"/>
        <end position="324"/>
    </location>
</feature>
<reference evidence="2" key="1">
    <citation type="journal article" date="2020" name="Ecol. Evol.">
        <title>Genome structure and content of the rice root-knot nematode (Meloidogyne graminicola).</title>
        <authorList>
            <person name="Phan N.T."/>
            <person name="Danchin E.G.J."/>
            <person name="Klopp C."/>
            <person name="Perfus-Barbeoch L."/>
            <person name="Kozlowski D.K."/>
            <person name="Koutsovoulos G.D."/>
            <person name="Lopez-Roques C."/>
            <person name="Bouchez O."/>
            <person name="Zahm M."/>
            <person name="Besnard G."/>
            <person name="Bellafiore S."/>
        </authorList>
    </citation>
    <scope>NUCLEOTIDE SEQUENCE</scope>
    <source>
        <strain evidence="2">VN-18</strain>
    </source>
</reference>
<organism evidence="2 3">
    <name type="scientific">Meloidogyne graminicola</name>
    <dbReference type="NCBI Taxonomy" id="189291"/>
    <lineage>
        <taxon>Eukaryota</taxon>
        <taxon>Metazoa</taxon>
        <taxon>Ecdysozoa</taxon>
        <taxon>Nematoda</taxon>
        <taxon>Chromadorea</taxon>
        <taxon>Rhabditida</taxon>
        <taxon>Tylenchina</taxon>
        <taxon>Tylenchomorpha</taxon>
        <taxon>Tylenchoidea</taxon>
        <taxon>Meloidogynidae</taxon>
        <taxon>Meloidogyninae</taxon>
        <taxon>Meloidogyne</taxon>
    </lineage>
</organism>
<dbReference type="AlphaFoldDB" id="A0A8S9ZUP4"/>
<keyword evidence="1" id="KW-0732">Signal</keyword>
<protein>
    <submittedName>
        <fullName evidence="2">Uncharacterized protein</fullName>
    </submittedName>
</protein>
<evidence type="ECO:0000256" key="1">
    <source>
        <dbReference type="SAM" id="SignalP"/>
    </source>
</evidence>
<name>A0A8S9ZUP4_9BILA</name>
<feature type="signal peptide" evidence="1">
    <location>
        <begin position="1"/>
        <end position="24"/>
    </location>
</feature>
<gene>
    <name evidence="2" type="ORF">Mgra_00003277</name>
</gene>
<dbReference type="InterPro" id="IPR036375">
    <property type="entry name" value="Hemopexin-like_dom_sf"/>
</dbReference>
<proteinExistence type="predicted"/>
<dbReference type="SUPFAM" id="SSF50923">
    <property type="entry name" value="Hemopexin-like domain"/>
    <property type="match status" value="1"/>
</dbReference>
<sequence length="324" mass="37716">MKFQLLFIFFNIIIISLFIQKYDALQCYVGKLDTNVDSMSLNGCKNGEICYTLKYQSRAVAGCTSDNYCNAYKSTKYNCYTCNGWDEINKRTAYCPNSITSVFKVDKTIYIFEYQNVWKHDGNKIINGPYKIKNLFSPAPEAVNCSCTSSKNIIYLFYYDKVYAYNFTNKFNLIDGYPIDLQLTIVPYPIKCFPLNNGTLMIGNRFRNIKEYVTVDIRGPLSYTYDPERNMPHMSGDFYEQFPNLPQKFISGYPEDNNYNNYIFLDKLNASKYSLNDAKIISKEINIKNYLNCNIDYETIYIDKKMEICENGLKVSPKPEILNN</sequence>
<keyword evidence="3" id="KW-1185">Reference proteome</keyword>
<dbReference type="Proteomes" id="UP000605970">
    <property type="component" value="Unassembled WGS sequence"/>
</dbReference>
<dbReference type="Gene3D" id="2.110.10.10">
    <property type="entry name" value="Hemopexin-like domain"/>
    <property type="match status" value="1"/>
</dbReference>
<comment type="caution">
    <text evidence="2">The sequence shown here is derived from an EMBL/GenBank/DDBJ whole genome shotgun (WGS) entry which is preliminary data.</text>
</comment>
<evidence type="ECO:0000313" key="3">
    <source>
        <dbReference type="Proteomes" id="UP000605970"/>
    </source>
</evidence>